<feature type="compositionally biased region" description="Polar residues" evidence="1">
    <location>
        <begin position="509"/>
        <end position="524"/>
    </location>
</feature>
<dbReference type="FunFam" id="1.25.40.90:FF:000006">
    <property type="entry name" value="Clathrin interactor 1"/>
    <property type="match status" value="1"/>
</dbReference>
<gene>
    <name evidence="3" type="ORF">EKO27_g1207</name>
</gene>
<dbReference type="EMBL" id="RYZI01000017">
    <property type="protein sequence ID" value="RWA13902.1"/>
    <property type="molecule type" value="Genomic_DNA"/>
</dbReference>
<feature type="compositionally biased region" description="Polar residues" evidence="1">
    <location>
        <begin position="366"/>
        <end position="376"/>
    </location>
</feature>
<dbReference type="Proteomes" id="UP000286045">
    <property type="component" value="Unassembled WGS sequence"/>
</dbReference>
<feature type="compositionally biased region" description="Low complexity" evidence="1">
    <location>
        <begin position="429"/>
        <end position="443"/>
    </location>
</feature>
<evidence type="ECO:0000256" key="1">
    <source>
        <dbReference type="SAM" id="MobiDB-lite"/>
    </source>
</evidence>
<feature type="compositionally biased region" description="Low complexity" evidence="1">
    <location>
        <begin position="349"/>
        <end position="360"/>
    </location>
</feature>
<accession>A0A439DHL0</accession>
<dbReference type="GO" id="GO:0006897">
    <property type="term" value="P:endocytosis"/>
    <property type="evidence" value="ECO:0007669"/>
    <property type="project" value="TreeGrafter"/>
</dbReference>
<name>A0A439DHL0_9PEZI</name>
<evidence type="ECO:0000313" key="3">
    <source>
        <dbReference type="EMBL" id="RWA13902.1"/>
    </source>
</evidence>
<dbReference type="PANTHER" id="PTHR12276">
    <property type="entry name" value="EPSIN/ENT-RELATED"/>
    <property type="match status" value="1"/>
</dbReference>
<dbReference type="InterPro" id="IPR008942">
    <property type="entry name" value="ENTH_VHS"/>
</dbReference>
<evidence type="ECO:0000313" key="4">
    <source>
        <dbReference type="Proteomes" id="UP000286045"/>
    </source>
</evidence>
<dbReference type="GO" id="GO:0005768">
    <property type="term" value="C:endosome"/>
    <property type="evidence" value="ECO:0007669"/>
    <property type="project" value="TreeGrafter"/>
</dbReference>
<reference evidence="3 4" key="1">
    <citation type="submission" date="2018-12" db="EMBL/GenBank/DDBJ databases">
        <title>Draft genome sequence of Xylaria grammica IHI A82.</title>
        <authorList>
            <person name="Buettner E."/>
            <person name="Kellner H."/>
        </authorList>
    </citation>
    <scope>NUCLEOTIDE SEQUENCE [LARGE SCALE GENOMIC DNA]</scope>
    <source>
        <strain evidence="3 4">IHI A82</strain>
    </source>
</reference>
<proteinExistence type="predicted"/>
<feature type="region of interest" description="Disordered" evidence="1">
    <location>
        <begin position="238"/>
        <end position="531"/>
    </location>
</feature>
<feature type="compositionally biased region" description="Low complexity" evidence="1">
    <location>
        <begin position="326"/>
        <end position="339"/>
    </location>
</feature>
<feature type="domain" description="ENTH" evidence="2">
    <location>
        <begin position="27"/>
        <end position="160"/>
    </location>
</feature>
<dbReference type="Gene3D" id="1.25.40.90">
    <property type="match status" value="1"/>
</dbReference>
<dbReference type="GO" id="GO:0030276">
    <property type="term" value="F:clathrin binding"/>
    <property type="evidence" value="ECO:0007669"/>
    <property type="project" value="TreeGrafter"/>
</dbReference>
<sequence length="531" mass="55949">MDLSSLKDQVSNLTLYDLKAGVRKVQNAVMNFTEMEAKVREATNNEPWGASSTLMQEIANGTFNYQTLNEIMPMIYRRFTEKTAEEWRQIYKSLQLLEFLIKHGSERVIDDARGHITLLKMLRQFHYIDPNGKDQGINVRNRAKELAELLGDVERIRAERKKARTNKAKYTGVEGGTMGGFSGSSGRYGGFGSESAGYGGPSAGYGGYSGGVYGDGGGFGGQTDEWRDSGNRADKFEEYDEFDEGGATSSSSRPKPAERAERVGVKKTTPSQPPKKKEPEVDLFSFDDPNPIPTTSPTGAAPAPSTNFGLADLSSPTGDDDDFDDFQSATPAAPVSASSNFGIQPPLMTSTAQSTTQFAAPKPVSAPQQASLTGMMSSLSPPTSTTSTPVANYSSFNPPAPTSISGPPKPTGYQAAAPNYFQSVQVPQSTGPTSSGPLSSTNTIPSGMSAHNRPAAPAATKSSSGADPFANLWGQAGSGLKKTNTPTAGPKLGQLAKEKTSASLWGAPTASTPKPAGSTNTGSSGLDDLLG</sequence>
<dbReference type="GO" id="GO:0030125">
    <property type="term" value="C:clathrin vesicle coat"/>
    <property type="evidence" value="ECO:0007669"/>
    <property type="project" value="TreeGrafter"/>
</dbReference>
<dbReference type="STRING" id="363999.A0A439DHL0"/>
<dbReference type="GO" id="GO:0005886">
    <property type="term" value="C:plasma membrane"/>
    <property type="evidence" value="ECO:0007669"/>
    <property type="project" value="TreeGrafter"/>
</dbReference>
<dbReference type="GO" id="GO:0005829">
    <property type="term" value="C:cytosol"/>
    <property type="evidence" value="ECO:0007669"/>
    <property type="project" value="GOC"/>
</dbReference>
<protein>
    <recommendedName>
        <fullName evidence="2">ENTH domain-containing protein</fullName>
    </recommendedName>
</protein>
<dbReference type="PROSITE" id="PS50942">
    <property type="entry name" value="ENTH"/>
    <property type="match status" value="1"/>
</dbReference>
<dbReference type="CDD" id="cd16992">
    <property type="entry name" value="ENTH_Ent3"/>
    <property type="match status" value="1"/>
</dbReference>
<dbReference type="SMART" id="SM00273">
    <property type="entry name" value="ENTH"/>
    <property type="match status" value="1"/>
</dbReference>
<dbReference type="Pfam" id="PF01417">
    <property type="entry name" value="ENTH"/>
    <property type="match status" value="1"/>
</dbReference>
<dbReference type="PANTHER" id="PTHR12276:SF45">
    <property type="entry name" value="CLATHRIN INTERACTOR 1"/>
    <property type="match status" value="1"/>
</dbReference>
<keyword evidence="4" id="KW-1185">Reference proteome</keyword>
<dbReference type="AlphaFoldDB" id="A0A439DHL0"/>
<organism evidence="3 4">
    <name type="scientific">Xylaria grammica</name>
    <dbReference type="NCBI Taxonomy" id="363999"/>
    <lineage>
        <taxon>Eukaryota</taxon>
        <taxon>Fungi</taxon>
        <taxon>Dikarya</taxon>
        <taxon>Ascomycota</taxon>
        <taxon>Pezizomycotina</taxon>
        <taxon>Sordariomycetes</taxon>
        <taxon>Xylariomycetidae</taxon>
        <taxon>Xylariales</taxon>
        <taxon>Xylariaceae</taxon>
        <taxon>Xylaria</taxon>
    </lineage>
</organism>
<feature type="compositionally biased region" description="Basic and acidic residues" evidence="1">
    <location>
        <begin position="255"/>
        <end position="264"/>
    </location>
</feature>
<comment type="caution">
    <text evidence="3">The sequence shown here is derived from an EMBL/GenBank/DDBJ whole genome shotgun (WGS) entry which is preliminary data.</text>
</comment>
<dbReference type="InterPro" id="IPR013809">
    <property type="entry name" value="ENTH"/>
</dbReference>
<evidence type="ECO:0000259" key="2">
    <source>
        <dbReference type="PROSITE" id="PS50942"/>
    </source>
</evidence>
<feature type="compositionally biased region" description="Polar residues" evidence="1">
    <location>
        <begin position="390"/>
        <end position="405"/>
    </location>
</feature>
<dbReference type="SUPFAM" id="SSF48464">
    <property type="entry name" value="ENTH/VHS domain"/>
    <property type="match status" value="1"/>
</dbReference>
<dbReference type="GO" id="GO:0005543">
    <property type="term" value="F:phospholipid binding"/>
    <property type="evidence" value="ECO:0007669"/>
    <property type="project" value="TreeGrafter"/>
</dbReference>
<feature type="compositionally biased region" description="Low complexity" evidence="1">
    <location>
        <begin position="293"/>
        <end position="306"/>
    </location>
</feature>
<feature type="compositionally biased region" description="Low complexity" evidence="1">
    <location>
        <begin position="377"/>
        <end position="389"/>
    </location>
</feature>
<dbReference type="GO" id="GO:0006895">
    <property type="term" value="P:Golgi to endosome transport"/>
    <property type="evidence" value="ECO:0007669"/>
    <property type="project" value="TreeGrafter"/>
</dbReference>